<gene>
    <name evidence="3" type="ORF">H8891_09680</name>
</gene>
<dbReference type="EMBL" id="JACRWD010000002">
    <property type="protein sequence ID" value="MBC6004076.1"/>
    <property type="molecule type" value="Genomic_DNA"/>
</dbReference>
<evidence type="ECO:0000313" key="4">
    <source>
        <dbReference type="Proteomes" id="UP000611796"/>
    </source>
</evidence>
<keyword evidence="4" id="KW-1185">Reference proteome</keyword>
<dbReference type="Pfam" id="PF00534">
    <property type="entry name" value="Glycos_transf_1"/>
    <property type="match status" value="1"/>
</dbReference>
<organism evidence="3 4">
    <name type="scientific">Paeniclostridium hominis</name>
    <dbReference type="NCBI Taxonomy" id="2764329"/>
    <lineage>
        <taxon>Bacteria</taxon>
        <taxon>Bacillati</taxon>
        <taxon>Bacillota</taxon>
        <taxon>Clostridia</taxon>
        <taxon>Peptostreptococcales</taxon>
        <taxon>Peptostreptococcaceae</taxon>
        <taxon>Paeniclostridium</taxon>
    </lineage>
</organism>
<dbReference type="PANTHER" id="PTHR12526:SF630">
    <property type="entry name" value="GLYCOSYLTRANSFERASE"/>
    <property type="match status" value="1"/>
</dbReference>
<dbReference type="RefSeq" id="WP_187006282.1">
    <property type="nucleotide sequence ID" value="NZ_JACRWD010000002.1"/>
</dbReference>
<feature type="domain" description="Glycosyltransferase subfamily 4-like N-terminal" evidence="2">
    <location>
        <begin position="14"/>
        <end position="174"/>
    </location>
</feature>
<dbReference type="InterPro" id="IPR001296">
    <property type="entry name" value="Glyco_trans_1"/>
</dbReference>
<evidence type="ECO:0000313" key="3">
    <source>
        <dbReference type="EMBL" id="MBC6004076.1"/>
    </source>
</evidence>
<dbReference type="SUPFAM" id="SSF53756">
    <property type="entry name" value="UDP-Glycosyltransferase/glycogen phosphorylase"/>
    <property type="match status" value="1"/>
</dbReference>
<dbReference type="Proteomes" id="UP000611796">
    <property type="component" value="Unassembled WGS sequence"/>
</dbReference>
<evidence type="ECO:0000259" key="1">
    <source>
        <dbReference type="Pfam" id="PF00534"/>
    </source>
</evidence>
<dbReference type="PANTHER" id="PTHR12526">
    <property type="entry name" value="GLYCOSYLTRANSFERASE"/>
    <property type="match status" value="1"/>
</dbReference>
<proteinExistence type="predicted"/>
<dbReference type="CDD" id="cd03801">
    <property type="entry name" value="GT4_PimA-like"/>
    <property type="match status" value="1"/>
</dbReference>
<accession>A0ABR7K4N6</accession>
<evidence type="ECO:0000259" key="2">
    <source>
        <dbReference type="Pfam" id="PF13439"/>
    </source>
</evidence>
<dbReference type="Gene3D" id="3.40.50.2000">
    <property type="entry name" value="Glycogen Phosphorylase B"/>
    <property type="match status" value="2"/>
</dbReference>
<name>A0ABR7K4N6_9FIRM</name>
<protein>
    <submittedName>
        <fullName evidence="3">Glycosyltransferase family 4 protein</fullName>
    </submittedName>
</protein>
<reference evidence="3 4" key="1">
    <citation type="submission" date="2020-08" db="EMBL/GenBank/DDBJ databases">
        <authorList>
            <person name="Liu C."/>
            <person name="Sun Q."/>
        </authorList>
    </citation>
    <scope>NUCLEOTIDE SEQUENCE [LARGE SCALE GENOMIC DNA]</scope>
    <source>
        <strain evidence="3 4">NSJ-45</strain>
    </source>
</reference>
<sequence>MKKNIMIINFGTHFGGTEKYIHDIIKNLDLEKYNLHICCRSNTDFHKSINKIDSKELSIVALNISKTNFFNSISFLKKYINKNNIDIIHSNGIFAELISSMAGKKIKKISTVHGFSDKDRMDRSFVERKLFRILEKILFNSSELYIAVSKSIEVYLINLGLQKEKIRVINHGIEIIKENNIETVNNKIVIGSVGRIEKVKGYKYLVKAVANIINSGYLVECIIVGDGEEKEEILKLSRELKIENYINLVGFKSNIYDYIKKMDIYVQPSLNESFGISILEAMNVYRPIIASNVGGIPEIINNNIDGLLFEAGDYDELSDKIAYLINNKERRLELGINGHKKLIDQFDIKKSIKKLEELYDSLG</sequence>
<dbReference type="Pfam" id="PF13439">
    <property type="entry name" value="Glyco_transf_4"/>
    <property type="match status" value="1"/>
</dbReference>
<comment type="caution">
    <text evidence="3">The sequence shown here is derived from an EMBL/GenBank/DDBJ whole genome shotgun (WGS) entry which is preliminary data.</text>
</comment>
<dbReference type="InterPro" id="IPR028098">
    <property type="entry name" value="Glyco_trans_4-like_N"/>
</dbReference>
<feature type="domain" description="Glycosyl transferase family 1" evidence="1">
    <location>
        <begin position="182"/>
        <end position="340"/>
    </location>
</feature>